<name>A0ABN5AF04_9BACI</name>
<evidence type="ECO:0000313" key="2">
    <source>
        <dbReference type="EMBL" id="ASB88742.1"/>
    </source>
</evidence>
<sequence>MKKQQFIKMQEMGSVSVPNLLFMNYRELGLNETEFMLLLNIKMHVEKGSFFPRPKN</sequence>
<feature type="domain" description="DnaD N-terminal" evidence="1">
    <location>
        <begin position="17"/>
        <end position="55"/>
    </location>
</feature>
<dbReference type="InterPro" id="IPR036388">
    <property type="entry name" value="WH-like_DNA-bd_sf"/>
</dbReference>
<dbReference type="Pfam" id="PF21984">
    <property type="entry name" value="DnaD_N"/>
    <property type="match status" value="1"/>
</dbReference>
<gene>
    <name evidence="2" type="ORF">S101395_02234</name>
</gene>
<protein>
    <submittedName>
        <fullName evidence="2">DNA replication protein DnaD</fullName>
    </submittedName>
</protein>
<dbReference type="Proteomes" id="UP000196877">
    <property type="component" value="Chromosome"/>
</dbReference>
<evidence type="ECO:0000259" key="1">
    <source>
        <dbReference type="Pfam" id="PF21984"/>
    </source>
</evidence>
<proteinExistence type="predicted"/>
<reference evidence="2 3" key="1">
    <citation type="submission" date="2017-06" db="EMBL/GenBank/DDBJ databases">
        <title>Genome sequence of Bacillus sonorensis strain SRCM101395.</title>
        <authorList>
            <person name="Cho S.H."/>
        </authorList>
    </citation>
    <scope>NUCLEOTIDE SEQUENCE [LARGE SCALE GENOMIC DNA]</scope>
    <source>
        <strain evidence="2 3">SRCM101395</strain>
    </source>
</reference>
<organism evidence="2 3">
    <name type="scientific">Bacillus sonorensis</name>
    <dbReference type="NCBI Taxonomy" id="119858"/>
    <lineage>
        <taxon>Bacteria</taxon>
        <taxon>Bacillati</taxon>
        <taxon>Bacillota</taxon>
        <taxon>Bacilli</taxon>
        <taxon>Bacillales</taxon>
        <taxon>Bacillaceae</taxon>
        <taxon>Bacillus</taxon>
    </lineage>
</organism>
<evidence type="ECO:0000313" key="3">
    <source>
        <dbReference type="Proteomes" id="UP000196877"/>
    </source>
</evidence>
<dbReference type="InterPro" id="IPR053843">
    <property type="entry name" value="DnaD_N"/>
</dbReference>
<dbReference type="EMBL" id="CP021920">
    <property type="protein sequence ID" value="ASB88742.1"/>
    <property type="molecule type" value="Genomic_DNA"/>
</dbReference>
<keyword evidence="3" id="KW-1185">Reference proteome</keyword>
<accession>A0ABN5AF04</accession>
<dbReference type="Gene3D" id="1.10.10.10">
    <property type="entry name" value="Winged helix-like DNA-binding domain superfamily/Winged helix DNA-binding domain"/>
    <property type="match status" value="1"/>
</dbReference>